<dbReference type="EMBL" id="WOFE01000013">
    <property type="protein sequence ID" value="MBM5572950.1"/>
    <property type="molecule type" value="Genomic_DNA"/>
</dbReference>
<evidence type="ECO:0000313" key="1">
    <source>
        <dbReference type="EMBL" id="MBM5572950.1"/>
    </source>
</evidence>
<dbReference type="SUPFAM" id="SSF52540">
    <property type="entry name" value="P-loop containing nucleoside triphosphate hydrolases"/>
    <property type="match status" value="1"/>
</dbReference>
<gene>
    <name evidence="1" type="ORF">GM173_15365</name>
</gene>
<sequence length="192" mass="21378">MSLPQVIILNGTSSSGKTSIAKALQELLPQQYLNFSIDSILYALPDSDLQLMKQGQTISRAGYDWPSLVRGYHYCLPALLQAGCHLLIDNAWCERHEKRELLTELAGYSVALIGVQCDLEIAQAREQARGDRAIGLVAWQAPIVHQDMTYDIEVNTAGIKPQALANKLYEQILSQPSWRGAIETLEHLNIYS</sequence>
<dbReference type="InterPro" id="IPR012853">
    <property type="entry name" value="CPT"/>
</dbReference>
<evidence type="ECO:0000313" key="2">
    <source>
        <dbReference type="Proteomes" id="UP001195660"/>
    </source>
</evidence>
<dbReference type="Gene3D" id="3.40.50.300">
    <property type="entry name" value="P-loop containing nucleotide triphosphate hydrolases"/>
    <property type="match status" value="1"/>
</dbReference>
<dbReference type="RefSeq" id="WP_203572277.1">
    <property type="nucleotide sequence ID" value="NZ_WOFE01000013.1"/>
</dbReference>
<dbReference type="Pfam" id="PF07931">
    <property type="entry name" value="CPT"/>
    <property type="match status" value="1"/>
</dbReference>
<reference evidence="1 2" key="1">
    <citation type="submission" date="2019-11" db="EMBL/GenBank/DDBJ databases">
        <title>Novel Deefgea species.</title>
        <authorList>
            <person name="Han J.-H."/>
        </authorList>
    </citation>
    <scope>NUCLEOTIDE SEQUENCE [LARGE SCALE GENOMIC DNA]</scope>
    <source>
        <strain evidence="1 2">LMG 24817</strain>
    </source>
</reference>
<organism evidence="1 2">
    <name type="scientific">Deefgea chitinilytica</name>
    <dbReference type="NCBI Taxonomy" id="570276"/>
    <lineage>
        <taxon>Bacteria</taxon>
        <taxon>Pseudomonadati</taxon>
        <taxon>Pseudomonadota</taxon>
        <taxon>Betaproteobacteria</taxon>
        <taxon>Neisseriales</taxon>
        <taxon>Chitinibacteraceae</taxon>
        <taxon>Deefgea</taxon>
    </lineage>
</organism>
<dbReference type="Proteomes" id="UP001195660">
    <property type="component" value="Unassembled WGS sequence"/>
</dbReference>
<protein>
    <submittedName>
        <fullName evidence="1">AAA family ATPase</fullName>
    </submittedName>
</protein>
<keyword evidence="2" id="KW-1185">Reference proteome</keyword>
<dbReference type="InterPro" id="IPR027417">
    <property type="entry name" value="P-loop_NTPase"/>
</dbReference>
<accession>A0ABS2CGW2</accession>
<dbReference type="PIRSF" id="PIRSF007531">
    <property type="entry name" value="CPT"/>
    <property type="match status" value="1"/>
</dbReference>
<comment type="caution">
    <text evidence="1">The sequence shown here is derived from an EMBL/GenBank/DDBJ whole genome shotgun (WGS) entry which is preliminary data.</text>
</comment>
<proteinExistence type="predicted"/>
<name>A0ABS2CGW2_9NEIS</name>